<name>A0ABN0R8I3_MYCUL</name>
<dbReference type="EMBL" id="JAOL01000062">
    <property type="protein sequence ID" value="EUA93440.1"/>
    <property type="molecule type" value="Genomic_DNA"/>
</dbReference>
<feature type="region of interest" description="Disordered" evidence="1">
    <location>
        <begin position="1"/>
        <end position="31"/>
    </location>
</feature>
<dbReference type="Proteomes" id="UP000020681">
    <property type="component" value="Unassembled WGS sequence"/>
</dbReference>
<keyword evidence="3" id="KW-1185">Reference proteome</keyword>
<evidence type="ECO:0000256" key="1">
    <source>
        <dbReference type="SAM" id="MobiDB-lite"/>
    </source>
</evidence>
<evidence type="ECO:0000313" key="2">
    <source>
        <dbReference type="EMBL" id="EUA93440.1"/>
    </source>
</evidence>
<evidence type="ECO:0000313" key="3">
    <source>
        <dbReference type="Proteomes" id="UP000020681"/>
    </source>
</evidence>
<organism evidence="2 3">
    <name type="scientific">Mycobacterium ulcerans str. Harvey</name>
    <dbReference type="NCBI Taxonomy" id="1299332"/>
    <lineage>
        <taxon>Bacteria</taxon>
        <taxon>Bacillati</taxon>
        <taxon>Actinomycetota</taxon>
        <taxon>Actinomycetes</taxon>
        <taxon>Mycobacteriales</taxon>
        <taxon>Mycobacteriaceae</taxon>
        <taxon>Mycobacterium</taxon>
        <taxon>Mycobacterium ulcerans group</taxon>
    </lineage>
</organism>
<gene>
    <name evidence="2" type="ORF">I551_0022</name>
</gene>
<protein>
    <submittedName>
        <fullName evidence="2">Uncharacterized protein</fullName>
    </submittedName>
</protein>
<proteinExistence type="predicted"/>
<sequence>MAYRLRQHRQPELHLSGTTAPQFPCRGKCTPRRAAPPAQHVANLSFELSQFALKMFGSTMQRFREAKHRSGIRT</sequence>
<accession>A0ABN0R8I3</accession>
<comment type="caution">
    <text evidence="2">The sequence shown here is derived from an EMBL/GenBank/DDBJ whole genome shotgun (WGS) entry which is preliminary data.</text>
</comment>
<reference evidence="2 3" key="1">
    <citation type="submission" date="2014-01" db="EMBL/GenBank/DDBJ databases">
        <authorList>
            <person name="Dobos K."/>
            <person name="Lenaerts A."/>
            <person name="Ordway D."/>
            <person name="DeGroote M.A."/>
            <person name="Parker T."/>
            <person name="Sizemore C."/>
            <person name="Tallon L.J."/>
            <person name="Sadzewicz L.K."/>
            <person name="Sengamalay N."/>
            <person name="Fraser C.M."/>
            <person name="Hine E."/>
            <person name="Shefchek K.A."/>
            <person name="Das S.P."/>
            <person name="Tettelin H."/>
        </authorList>
    </citation>
    <scope>NUCLEOTIDE SEQUENCE [LARGE SCALE GENOMIC DNA]</scope>
    <source>
        <strain evidence="2 3">Harvey</strain>
    </source>
</reference>